<dbReference type="Proteomes" id="UP000887116">
    <property type="component" value="Unassembled WGS sequence"/>
</dbReference>
<keyword evidence="3" id="KW-1185">Reference proteome</keyword>
<dbReference type="EMBL" id="BMAO01020030">
    <property type="protein sequence ID" value="GFQ64550.1"/>
    <property type="molecule type" value="Genomic_DNA"/>
</dbReference>
<reference evidence="2" key="1">
    <citation type="submission" date="2020-07" db="EMBL/GenBank/DDBJ databases">
        <title>Multicomponent nature underlies the extraordinary mechanical properties of spider dragline silk.</title>
        <authorList>
            <person name="Kono N."/>
            <person name="Nakamura H."/>
            <person name="Mori M."/>
            <person name="Yoshida Y."/>
            <person name="Ohtoshi R."/>
            <person name="Malay A.D."/>
            <person name="Moran D.A.P."/>
            <person name="Tomita M."/>
            <person name="Numata K."/>
            <person name="Arakawa K."/>
        </authorList>
    </citation>
    <scope>NUCLEOTIDE SEQUENCE</scope>
</reference>
<accession>A0A8X6K5B4</accession>
<proteinExistence type="predicted"/>
<sequence>MPDRHPVTQSNPQWSRRDSMLDKKKQGYVLMRSDSLKPGGDWCYLSFRTPRRIVAESCVTCHYPLISTRSVSLSVPPSPPLTLYVWVVIFAKFRPVQLTTCQAVI</sequence>
<protein>
    <submittedName>
        <fullName evidence="2">Uncharacterized protein</fullName>
    </submittedName>
</protein>
<feature type="region of interest" description="Disordered" evidence="1">
    <location>
        <begin position="1"/>
        <end position="21"/>
    </location>
</feature>
<comment type="caution">
    <text evidence="2">The sequence shown here is derived from an EMBL/GenBank/DDBJ whole genome shotgun (WGS) entry which is preliminary data.</text>
</comment>
<organism evidence="2 3">
    <name type="scientific">Trichonephila clavata</name>
    <name type="common">Joro spider</name>
    <name type="synonym">Nephila clavata</name>
    <dbReference type="NCBI Taxonomy" id="2740835"/>
    <lineage>
        <taxon>Eukaryota</taxon>
        <taxon>Metazoa</taxon>
        <taxon>Ecdysozoa</taxon>
        <taxon>Arthropoda</taxon>
        <taxon>Chelicerata</taxon>
        <taxon>Arachnida</taxon>
        <taxon>Araneae</taxon>
        <taxon>Araneomorphae</taxon>
        <taxon>Entelegynae</taxon>
        <taxon>Araneoidea</taxon>
        <taxon>Nephilidae</taxon>
        <taxon>Trichonephila</taxon>
    </lineage>
</organism>
<dbReference type="AlphaFoldDB" id="A0A8X6K5B4"/>
<gene>
    <name evidence="2" type="ORF">TNCT_168111</name>
</gene>
<evidence type="ECO:0000256" key="1">
    <source>
        <dbReference type="SAM" id="MobiDB-lite"/>
    </source>
</evidence>
<evidence type="ECO:0000313" key="3">
    <source>
        <dbReference type="Proteomes" id="UP000887116"/>
    </source>
</evidence>
<dbReference type="OrthoDB" id="10558859at2759"/>
<name>A0A8X6K5B4_TRICU</name>
<evidence type="ECO:0000313" key="2">
    <source>
        <dbReference type="EMBL" id="GFQ64550.1"/>
    </source>
</evidence>